<keyword evidence="2 7" id="KW-0132">Cell division</keyword>
<keyword evidence="4 7" id="KW-1133">Transmembrane helix</keyword>
<comment type="similarity">
    <text evidence="7">Belongs to the CrgA family.</text>
</comment>
<keyword evidence="10" id="KW-1185">Reference proteome</keyword>
<evidence type="ECO:0000256" key="6">
    <source>
        <dbReference type="ARBA" id="ARBA00023306"/>
    </source>
</evidence>
<dbReference type="Proteomes" id="UP000611640">
    <property type="component" value="Chromosome"/>
</dbReference>
<evidence type="ECO:0000256" key="3">
    <source>
        <dbReference type="ARBA" id="ARBA00022692"/>
    </source>
</evidence>
<dbReference type="EMBL" id="AP023355">
    <property type="protein sequence ID" value="BCJ38808.1"/>
    <property type="molecule type" value="Genomic_DNA"/>
</dbReference>
<dbReference type="GO" id="GO:0051301">
    <property type="term" value="P:cell division"/>
    <property type="evidence" value="ECO:0007669"/>
    <property type="project" value="UniProtKB-UniRule"/>
</dbReference>
<evidence type="ECO:0000256" key="1">
    <source>
        <dbReference type="ARBA" id="ARBA00022475"/>
    </source>
</evidence>
<accession>A0A7R7I003</accession>
<dbReference type="KEGG" id="atl:Athai_63110"/>
<dbReference type="RefSeq" id="WP_203964786.1">
    <property type="nucleotide sequence ID" value="NZ_AP023355.1"/>
</dbReference>
<comment type="function">
    <text evidence="7">Involved in cell division.</text>
</comment>
<comment type="subcellular location">
    <subcellularLocation>
        <location evidence="7">Cell membrane</location>
        <topology evidence="7">Multi-pass membrane protein</topology>
    </subcellularLocation>
</comment>
<proteinExistence type="inferred from homology"/>
<evidence type="ECO:0000256" key="8">
    <source>
        <dbReference type="SAM" id="MobiDB-lite"/>
    </source>
</evidence>
<evidence type="ECO:0000313" key="9">
    <source>
        <dbReference type="EMBL" id="BCJ38808.1"/>
    </source>
</evidence>
<keyword evidence="6 7" id="KW-0131">Cell cycle</keyword>
<feature type="transmembrane region" description="Helical" evidence="7">
    <location>
        <begin position="68"/>
        <end position="88"/>
    </location>
</feature>
<reference evidence="9 10" key="1">
    <citation type="submission" date="2020-08" db="EMBL/GenBank/DDBJ databases">
        <title>Whole genome shotgun sequence of Actinocatenispora thailandica NBRC 105041.</title>
        <authorList>
            <person name="Komaki H."/>
            <person name="Tamura T."/>
        </authorList>
    </citation>
    <scope>NUCLEOTIDE SEQUENCE [LARGE SCALE GENOMIC DNA]</scope>
    <source>
        <strain evidence="9 10">NBRC 105041</strain>
    </source>
</reference>
<keyword evidence="5 7" id="KW-0472">Membrane</keyword>
<evidence type="ECO:0000256" key="5">
    <source>
        <dbReference type="ARBA" id="ARBA00023136"/>
    </source>
</evidence>
<keyword evidence="3 7" id="KW-0812">Transmembrane</keyword>
<evidence type="ECO:0000313" key="10">
    <source>
        <dbReference type="Proteomes" id="UP000611640"/>
    </source>
</evidence>
<name>A0A7R7I003_9ACTN</name>
<feature type="transmembrane region" description="Helical" evidence="7">
    <location>
        <begin position="35"/>
        <end position="56"/>
    </location>
</feature>
<protein>
    <recommendedName>
        <fullName evidence="7">Cell division protein CrgA</fullName>
    </recommendedName>
</protein>
<feature type="compositionally biased region" description="Basic residues" evidence="8">
    <location>
        <begin position="1"/>
        <end position="10"/>
    </location>
</feature>
<dbReference type="Pfam" id="PF06781">
    <property type="entry name" value="CrgA"/>
    <property type="match status" value="1"/>
</dbReference>
<organism evidence="9 10">
    <name type="scientific">Actinocatenispora thailandica</name>
    <dbReference type="NCBI Taxonomy" id="227318"/>
    <lineage>
        <taxon>Bacteria</taxon>
        <taxon>Bacillati</taxon>
        <taxon>Actinomycetota</taxon>
        <taxon>Actinomycetes</taxon>
        <taxon>Micromonosporales</taxon>
        <taxon>Micromonosporaceae</taxon>
        <taxon>Actinocatenispora</taxon>
    </lineage>
</organism>
<dbReference type="GO" id="GO:0005886">
    <property type="term" value="C:plasma membrane"/>
    <property type="evidence" value="ECO:0007669"/>
    <property type="project" value="UniProtKB-SubCell"/>
</dbReference>
<dbReference type="HAMAP" id="MF_00631">
    <property type="entry name" value="CrgA"/>
    <property type="match status" value="1"/>
</dbReference>
<feature type="region of interest" description="Disordered" evidence="8">
    <location>
        <begin position="1"/>
        <end position="28"/>
    </location>
</feature>
<evidence type="ECO:0000256" key="7">
    <source>
        <dbReference type="HAMAP-Rule" id="MF_00631"/>
    </source>
</evidence>
<dbReference type="InterPro" id="IPR009619">
    <property type="entry name" value="CrgA"/>
</dbReference>
<keyword evidence="1 7" id="KW-1003">Cell membrane</keyword>
<evidence type="ECO:0000256" key="2">
    <source>
        <dbReference type="ARBA" id="ARBA00022618"/>
    </source>
</evidence>
<sequence>MPKSRVRTKKVYTPPADMRPQERTAAAKKKPSPTWVPITALVLIVVGIGWLVTYYLSGGLFPIGTWGYWNLAIGFAALVASLVVLSRWR</sequence>
<gene>
    <name evidence="7 9" type="primary">crgA</name>
    <name evidence="9" type="ORF">Athai_63110</name>
</gene>
<evidence type="ECO:0000256" key="4">
    <source>
        <dbReference type="ARBA" id="ARBA00022989"/>
    </source>
</evidence>
<dbReference type="AlphaFoldDB" id="A0A7R7I003"/>